<proteinExistence type="predicted"/>
<protein>
    <submittedName>
        <fullName evidence="1">Uncharacterized protein</fullName>
    </submittedName>
</protein>
<keyword evidence="2" id="KW-1185">Reference proteome</keyword>
<dbReference type="Proteomes" id="UP000078541">
    <property type="component" value="Unassembled WGS sequence"/>
</dbReference>
<feature type="non-terminal residue" evidence="1">
    <location>
        <position position="1"/>
    </location>
</feature>
<accession>A0A195FNZ2</accession>
<reference evidence="1 2" key="1">
    <citation type="submission" date="2016-03" db="EMBL/GenBank/DDBJ databases">
        <title>Trachymyrmex septentrionalis WGS genome.</title>
        <authorList>
            <person name="Nygaard S."/>
            <person name="Hu H."/>
            <person name="Boomsma J."/>
            <person name="Zhang G."/>
        </authorList>
    </citation>
    <scope>NUCLEOTIDE SEQUENCE [LARGE SCALE GENOMIC DNA]</scope>
    <source>
        <strain evidence="1">Tsep2-gDNA-1</strain>
        <tissue evidence="1">Whole body</tissue>
    </source>
</reference>
<gene>
    <name evidence="1" type="ORF">ALC56_03596</name>
</gene>
<dbReference type="EMBL" id="KQ981387">
    <property type="protein sequence ID" value="KYN42032.1"/>
    <property type="molecule type" value="Genomic_DNA"/>
</dbReference>
<dbReference type="AlphaFoldDB" id="A0A195FNZ2"/>
<sequence length="126" mass="14466">RRSDNTTTKEQVSAITIGDSVTKHASARNRGIFSAPCYRQNNKSNLPRQYRRGHFAFTAVENQKNSLINVTHSIRRQRLTGQDVQTKNFYARPWHTPTNHVAIHRGQCLTTGHRDRLIQILLHSGH</sequence>
<organism evidence="1 2">
    <name type="scientific">Trachymyrmex septentrionalis</name>
    <dbReference type="NCBI Taxonomy" id="34720"/>
    <lineage>
        <taxon>Eukaryota</taxon>
        <taxon>Metazoa</taxon>
        <taxon>Ecdysozoa</taxon>
        <taxon>Arthropoda</taxon>
        <taxon>Hexapoda</taxon>
        <taxon>Insecta</taxon>
        <taxon>Pterygota</taxon>
        <taxon>Neoptera</taxon>
        <taxon>Endopterygota</taxon>
        <taxon>Hymenoptera</taxon>
        <taxon>Apocrita</taxon>
        <taxon>Aculeata</taxon>
        <taxon>Formicoidea</taxon>
        <taxon>Formicidae</taxon>
        <taxon>Myrmicinae</taxon>
        <taxon>Trachymyrmex</taxon>
    </lineage>
</organism>
<evidence type="ECO:0000313" key="1">
    <source>
        <dbReference type="EMBL" id="KYN42032.1"/>
    </source>
</evidence>
<evidence type="ECO:0000313" key="2">
    <source>
        <dbReference type="Proteomes" id="UP000078541"/>
    </source>
</evidence>
<name>A0A195FNZ2_9HYME</name>